<gene>
    <name evidence="2" type="ORF">J2X11_000415</name>
</gene>
<evidence type="ECO:0000256" key="1">
    <source>
        <dbReference type="SAM" id="Phobius"/>
    </source>
</evidence>
<protein>
    <submittedName>
        <fullName evidence="2">Magnesium-transporting ATPase (P-type)</fullName>
    </submittedName>
</protein>
<sequence length="114" mass="12555">MSQPVAPQRSSQLVAWLLYVPQLLLDLVLGVFGIFSVFATDSCGSVEDEPAVCNGDYFSTVLFSFWFALLGLIVVVPILIFVSARRGGRPWVWPLLGGFLSIVLVVVFFALMTR</sequence>
<feature type="transmembrane region" description="Helical" evidence="1">
    <location>
        <begin position="12"/>
        <end position="38"/>
    </location>
</feature>
<accession>A0ABU1UK68</accession>
<feature type="transmembrane region" description="Helical" evidence="1">
    <location>
        <begin position="58"/>
        <end position="84"/>
    </location>
</feature>
<keyword evidence="1" id="KW-0472">Membrane</keyword>
<keyword evidence="1" id="KW-1133">Transmembrane helix</keyword>
<reference evidence="2 3" key="1">
    <citation type="submission" date="2023-07" db="EMBL/GenBank/DDBJ databases">
        <title>Sorghum-associated microbial communities from plants grown in Nebraska, USA.</title>
        <authorList>
            <person name="Schachtman D."/>
        </authorList>
    </citation>
    <scope>NUCLEOTIDE SEQUENCE [LARGE SCALE GENOMIC DNA]</scope>
    <source>
        <strain evidence="2 3">BE248</strain>
    </source>
</reference>
<keyword evidence="3" id="KW-1185">Reference proteome</keyword>
<organism evidence="2 3">
    <name type="scientific">Aeromicrobium panaciterrae</name>
    <dbReference type="NCBI Taxonomy" id="363861"/>
    <lineage>
        <taxon>Bacteria</taxon>
        <taxon>Bacillati</taxon>
        <taxon>Actinomycetota</taxon>
        <taxon>Actinomycetes</taxon>
        <taxon>Propionibacteriales</taxon>
        <taxon>Nocardioidaceae</taxon>
        <taxon>Aeromicrobium</taxon>
    </lineage>
</organism>
<dbReference type="EMBL" id="JAVDWH010000001">
    <property type="protein sequence ID" value="MDR7085576.1"/>
    <property type="molecule type" value="Genomic_DNA"/>
</dbReference>
<evidence type="ECO:0000313" key="2">
    <source>
        <dbReference type="EMBL" id="MDR7085576.1"/>
    </source>
</evidence>
<comment type="caution">
    <text evidence="2">The sequence shown here is derived from an EMBL/GenBank/DDBJ whole genome shotgun (WGS) entry which is preliminary data.</text>
</comment>
<dbReference type="RefSeq" id="WP_309966149.1">
    <property type="nucleotide sequence ID" value="NZ_JAVDWH010000001.1"/>
</dbReference>
<keyword evidence="1" id="KW-0812">Transmembrane</keyword>
<name>A0ABU1UK68_9ACTN</name>
<proteinExistence type="predicted"/>
<dbReference type="Proteomes" id="UP001257739">
    <property type="component" value="Unassembled WGS sequence"/>
</dbReference>
<feature type="transmembrane region" description="Helical" evidence="1">
    <location>
        <begin position="91"/>
        <end position="112"/>
    </location>
</feature>
<evidence type="ECO:0000313" key="3">
    <source>
        <dbReference type="Proteomes" id="UP001257739"/>
    </source>
</evidence>